<dbReference type="CDD" id="cd00408">
    <property type="entry name" value="DHDPS-like"/>
    <property type="match status" value="1"/>
</dbReference>
<keyword evidence="6" id="KW-0457">Lysine biosynthesis</keyword>
<reference evidence="12 13" key="1">
    <citation type="submission" date="2024-08" db="EMBL/GenBank/DDBJ databases">
        <title>Clostridium lapicellarii sp. nov., and Clostridium renhuaiense sp. nov., two species isolated from the mud in a fermentation cellar used for producing sauce-flavour Chinese liquors.</title>
        <authorList>
            <person name="Yang F."/>
            <person name="Wang H."/>
            <person name="Chen L.Q."/>
            <person name="Zhou N."/>
            <person name="Lu J.J."/>
            <person name="Pu X.X."/>
            <person name="Wan B."/>
            <person name="Wang L."/>
            <person name="Liu S.J."/>
        </authorList>
    </citation>
    <scope>NUCLEOTIDE SEQUENCE [LARGE SCALE GENOMIC DNA]</scope>
    <source>
        <strain evidence="12 13">MT-113</strain>
    </source>
</reference>
<dbReference type="Pfam" id="PF00701">
    <property type="entry name" value="DHDPS"/>
    <property type="match status" value="1"/>
</dbReference>
<organism evidence="12 13">
    <name type="scientific">Clostridium lapidicellarium</name>
    <dbReference type="NCBI Taxonomy" id="3240931"/>
    <lineage>
        <taxon>Bacteria</taxon>
        <taxon>Bacillati</taxon>
        <taxon>Bacillota</taxon>
        <taxon>Clostridia</taxon>
        <taxon>Eubacteriales</taxon>
        <taxon>Clostridiaceae</taxon>
        <taxon>Clostridium</taxon>
    </lineage>
</organism>
<dbReference type="EMBL" id="JBGFFE010000011">
    <property type="protein sequence ID" value="MEY8763810.1"/>
    <property type="molecule type" value="Genomic_DNA"/>
</dbReference>
<dbReference type="PIRSF" id="PIRSF001365">
    <property type="entry name" value="DHDPS"/>
    <property type="match status" value="1"/>
</dbReference>
<dbReference type="PANTHER" id="PTHR12128">
    <property type="entry name" value="DIHYDRODIPICOLINATE SYNTHASE"/>
    <property type="match status" value="1"/>
</dbReference>
<sequence length="293" mass="32848">MLKGIITPMITILDKERRIDFEGNKKMIETLIKGGVNGILFMGSIGEFFAMRMEEKKEFISFAVKTVNKRVPVLIGTGGTSVDEVIELTKFAETEKADAAVIISPYYFKLDDETIYNYYSDIAKNTKLPIFIYNFPDRTAVNINPKVVLKLAGEFPNIVGIKDTVDGMSHTRELIGVVKGEIPDFAVFSGFDEYLIPNLLSGGNGLIAGLTNVFPKLFTDVYKAFTRGDFQEINKFQKKVNRLMSIYSVAPYFITTIKTIKALQGLDIVPIPKKPYGLLDNDSIEKLKKIIKN</sequence>
<gene>
    <name evidence="12" type="primary">dapA</name>
    <name evidence="12" type="ORF">AB8S09_09175</name>
</gene>
<comment type="function">
    <text evidence="1">Catalyzes the condensation of (S)-aspartate-beta-semialdehyde [(S)-ASA] and pyruvate to 4-hydroxy-tetrahydrodipicolinate (HTPA).</text>
</comment>
<evidence type="ECO:0000256" key="10">
    <source>
        <dbReference type="NCBIfam" id="TIGR00674"/>
    </source>
</evidence>
<keyword evidence="8" id="KW-0704">Schiff base</keyword>
<evidence type="ECO:0000256" key="3">
    <source>
        <dbReference type="ARBA" id="ARBA00012086"/>
    </source>
</evidence>
<accession>A0ABV4DX41</accession>
<keyword evidence="13" id="KW-1185">Reference proteome</keyword>
<dbReference type="PRINTS" id="PR00146">
    <property type="entry name" value="DHPICSNTHASE"/>
</dbReference>
<dbReference type="InterPro" id="IPR013785">
    <property type="entry name" value="Aldolase_TIM"/>
</dbReference>
<proteinExistence type="inferred from homology"/>
<dbReference type="InterPro" id="IPR002220">
    <property type="entry name" value="DapA-like"/>
</dbReference>
<evidence type="ECO:0000256" key="8">
    <source>
        <dbReference type="ARBA" id="ARBA00023270"/>
    </source>
</evidence>
<keyword evidence="7 11" id="KW-0456">Lyase</keyword>
<dbReference type="GO" id="GO:0008840">
    <property type="term" value="F:4-hydroxy-tetrahydrodipicolinate synthase activity"/>
    <property type="evidence" value="ECO:0007669"/>
    <property type="project" value="UniProtKB-EC"/>
</dbReference>
<dbReference type="EC" id="4.3.3.7" evidence="3 10"/>
<keyword evidence="5" id="KW-0220">Diaminopimelate biosynthesis</keyword>
<dbReference type="RefSeq" id="WP_369868991.1">
    <property type="nucleotide sequence ID" value="NZ_JBGFFE010000011.1"/>
</dbReference>
<evidence type="ECO:0000313" key="12">
    <source>
        <dbReference type="EMBL" id="MEY8763810.1"/>
    </source>
</evidence>
<evidence type="ECO:0000313" key="13">
    <source>
        <dbReference type="Proteomes" id="UP001565220"/>
    </source>
</evidence>
<evidence type="ECO:0000256" key="1">
    <source>
        <dbReference type="ARBA" id="ARBA00003294"/>
    </source>
</evidence>
<evidence type="ECO:0000256" key="9">
    <source>
        <dbReference type="ARBA" id="ARBA00047836"/>
    </source>
</evidence>
<dbReference type="Proteomes" id="UP001565220">
    <property type="component" value="Unassembled WGS sequence"/>
</dbReference>
<comment type="catalytic activity">
    <reaction evidence="9">
        <text>L-aspartate 4-semialdehyde + pyruvate = (2S,4S)-4-hydroxy-2,3,4,5-tetrahydrodipicolinate + H2O + H(+)</text>
        <dbReference type="Rhea" id="RHEA:34171"/>
        <dbReference type="ChEBI" id="CHEBI:15361"/>
        <dbReference type="ChEBI" id="CHEBI:15377"/>
        <dbReference type="ChEBI" id="CHEBI:15378"/>
        <dbReference type="ChEBI" id="CHEBI:67139"/>
        <dbReference type="ChEBI" id="CHEBI:537519"/>
        <dbReference type="EC" id="4.3.3.7"/>
    </reaction>
</comment>
<comment type="pathway">
    <text evidence="2">Amino-acid biosynthesis; L-lysine biosynthesis via DAP pathway; (S)-tetrahydrodipicolinate from L-aspartate: step 3/4.</text>
</comment>
<evidence type="ECO:0000256" key="6">
    <source>
        <dbReference type="ARBA" id="ARBA00023154"/>
    </source>
</evidence>
<dbReference type="SUPFAM" id="SSF51569">
    <property type="entry name" value="Aldolase"/>
    <property type="match status" value="1"/>
</dbReference>
<evidence type="ECO:0000256" key="5">
    <source>
        <dbReference type="ARBA" id="ARBA00022915"/>
    </source>
</evidence>
<dbReference type="SMART" id="SM01130">
    <property type="entry name" value="DHDPS"/>
    <property type="match status" value="1"/>
</dbReference>
<dbReference type="PANTHER" id="PTHR12128:SF28">
    <property type="entry name" value="2-DEHYDRO-3-DEOXY-D-GLUCONATE ALDOLASE YAGE-RELATED"/>
    <property type="match status" value="1"/>
</dbReference>
<dbReference type="PROSITE" id="PS00666">
    <property type="entry name" value="DHDPS_2"/>
    <property type="match status" value="1"/>
</dbReference>
<comment type="similarity">
    <text evidence="11">Belongs to the DapA family.</text>
</comment>
<dbReference type="InterPro" id="IPR005263">
    <property type="entry name" value="DapA"/>
</dbReference>
<evidence type="ECO:0000256" key="11">
    <source>
        <dbReference type="PIRNR" id="PIRNR001365"/>
    </source>
</evidence>
<protein>
    <recommendedName>
        <fullName evidence="3 10">4-hydroxy-tetrahydrodipicolinate synthase</fullName>
        <ecNumber evidence="3 10">4.3.3.7</ecNumber>
    </recommendedName>
</protein>
<evidence type="ECO:0000256" key="7">
    <source>
        <dbReference type="ARBA" id="ARBA00023239"/>
    </source>
</evidence>
<evidence type="ECO:0000256" key="4">
    <source>
        <dbReference type="ARBA" id="ARBA00022605"/>
    </source>
</evidence>
<comment type="caution">
    <text evidence="12">The sequence shown here is derived from an EMBL/GenBank/DDBJ whole genome shotgun (WGS) entry which is preliminary data.</text>
</comment>
<name>A0ABV4DX41_9CLOT</name>
<dbReference type="InterPro" id="IPR020625">
    <property type="entry name" value="Schiff_base-form_aldolases_AS"/>
</dbReference>
<evidence type="ECO:0000256" key="2">
    <source>
        <dbReference type="ARBA" id="ARBA00005120"/>
    </source>
</evidence>
<dbReference type="Gene3D" id="3.20.20.70">
    <property type="entry name" value="Aldolase class I"/>
    <property type="match status" value="1"/>
</dbReference>
<keyword evidence="4" id="KW-0028">Amino-acid biosynthesis</keyword>
<dbReference type="NCBIfam" id="TIGR00674">
    <property type="entry name" value="dapA"/>
    <property type="match status" value="1"/>
</dbReference>